<keyword evidence="3" id="KW-0677">Repeat</keyword>
<dbReference type="SMART" id="SM00228">
    <property type="entry name" value="PDZ"/>
    <property type="match status" value="4"/>
</dbReference>
<evidence type="ECO:0000256" key="5">
    <source>
        <dbReference type="SAM" id="MobiDB-lite"/>
    </source>
</evidence>
<dbReference type="PANTHER" id="PTHR14191">
    <property type="entry name" value="PDZ DOMAIN CONTAINING PROTEIN"/>
    <property type="match status" value="1"/>
</dbReference>
<gene>
    <name evidence="7" type="primary">PDZK1</name>
</gene>
<dbReference type="RefSeq" id="XP_028936928.1">
    <property type="nucleotide sequence ID" value="XM_029081095.2"/>
</dbReference>
<dbReference type="GeneID" id="100091887"/>
<dbReference type="GO" id="GO:0072659">
    <property type="term" value="P:protein localization to plasma membrane"/>
    <property type="evidence" value="ECO:0000318"/>
    <property type="project" value="GO_Central"/>
</dbReference>
<dbReference type="FunCoup" id="F6ZTZ0">
    <property type="interactions" value="167"/>
</dbReference>
<dbReference type="InterPro" id="IPR001478">
    <property type="entry name" value="PDZ"/>
</dbReference>
<dbReference type="OMA" id="ISPCLYY"/>
<evidence type="ECO:0000259" key="6">
    <source>
        <dbReference type="PROSITE" id="PS50106"/>
    </source>
</evidence>
<dbReference type="GO" id="GO:1902603">
    <property type="term" value="P:carnitine transmembrane transport"/>
    <property type="evidence" value="ECO:0007669"/>
    <property type="project" value="Ensembl"/>
</dbReference>
<dbReference type="GO" id="GO:0016324">
    <property type="term" value="C:apical plasma membrane"/>
    <property type="evidence" value="ECO:0000318"/>
    <property type="project" value="GO_Central"/>
</dbReference>
<dbReference type="InParanoid" id="F6ZTZ0"/>
<dbReference type="InterPro" id="IPR036034">
    <property type="entry name" value="PDZ_sf"/>
</dbReference>
<reference evidence="7" key="2">
    <citation type="submission" date="2025-09" db="UniProtKB">
        <authorList>
            <consortium name="Ensembl"/>
        </authorList>
    </citation>
    <scope>IDENTIFICATION</scope>
    <source>
        <strain evidence="7">Glennie</strain>
    </source>
</reference>
<dbReference type="CTD" id="5174"/>
<dbReference type="InterPro" id="IPR051067">
    <property type="entry name" value="NHER"/>
</dbReference>
<dbReference type="Proteomes" id="UP000002279">
    <property type="component" value="Unplaced"/>
</dbReference>
<dbReference type="GO" id="GO:0141109">
    <property type="term" value="F:transporter activator activity"/>
    <property type="evidence" value="ECO:0007669"/>
    <property type="project" value="Ensembl"/>
</dbReference>
<organism evidence="7 8">
    <name type="scientific">Ornithorhynchus anatinus</name>
    <name type="common">Duckbill platypus</name>
    <dbReference type="NCBI Taxonomy" id="9258"/>
    <lineage>
        <taxon>Eukaryota</taxon>
        <taxon>Metazoa</taxon>
        <taxon>Chordata</taxon>
        <taxon>Craniata</taxon>
        <taxon>Vertebrata</taxon>
        <taxon>Euteleostomi</taxon>
        <taxon>Mammalia</taxon>
        <taxon>Monotremata</taxon>
        <taxon>Ornithorhynchidae</taxon>
        <taxon>Ornithorhynchus</taxon>
    </lineage>
</organism>
<evidence type="ECO:0000313" key="8">
    <source>
        <dbReference type="Proteomes" id="UP000002279"/>
    </source>
</evidence>
<feature type="domain" description="PDZ" evidence="6">
    <location>
        <begin position="237"/>
        <end position="317"/>
    </location>
</feature>
<evidence type="ECO:0000256" key="4">
    <source>
        <dbReference type="ARBA" id="ARBA00038110"/>
    </source>
</evidence>
<dbReference type="InterPro" id="IPR041489">
    <property type="entry name" value="PDZ_6"/>
</dbReference>
<dbReference type="GO" id="GO:0043495">
    <property type="term" value="F:protein-membrane adaptor activity"/>
    <property type="evidence" value="ECO:0000318"/>
    <property type="project" value="GO_Central"/>
</dbReference>
<evidence type="ECO:0000256" key="1">
    <source>
        <dbReference type="ARBA" id="ARBA00004236"/>
    </source>
</evidence>
<comment type="similarity">
    <text evidence="4">Belongs to the NHER family.</text>
</comment>
<keyword evidence="2" id="KW-0472">Membrane</keyword>
<accession>F6ZTZ0</accession>
<dbReference type="KEGG" id="oaa:100091887"/>
<dbReference type="Ensembl" id="ENSOANT00000015448.3">
    <property type="protein sequence ID" value="ENSOANP00000015445.3"/>
    <property type="gene ID" value="ENSOANG00000009734.3"/>
</dbReference>
<feature type="domain" description="PDZ" evidence="6">
    <location>
        <begin position="9"/>
        <end position="90"/>
    </location>
</feature>
<dbReference type="Pfam" id="PF00595">
    <property type="entry name" value="PDZ"/>
    <property type="match status" value="3"/>
</dbReference>
<dbReference type="GO" id="GO:0005102">
    <property type="term" value="F:signaling receptor binding"/>
    <property type="evidence" value="ECO:0000318"/>
    <property type="project" value="GO_Central"/>
</dbReference>
<dbReference type="PANTHER" id="PTHR14191:SF6">
    <property type="entry name" value="NA(+)_H(+) EXCHANGE REGULATORY COFACTOR NHE-RF3-RELATED"/>
    <property type="match status" value="1"/>
</dbReference>
<proteinExistence type="inferred from homology"/>
<reference evidence="7" key="1">
    <citation type="submission" date="2025-08" db="UniProtKB">
        <authorList>
            <consortium name="Ensembl"/>
        </authorList>
    </citation>
    <scope>IDENTIFICATION</scope>
    <source>
        <strain evidence="7">Glennie</strain>
    </source>
</reference>
<keyword evidence="8" id="KW-1185">Reference proteome</keyword>
<evidence type="ECO:0000256" key="3">
    <source>
        <dbReference type="ARBA" id="ARBA00022737"/>
    </source>
</evidence>
<protein>
    <submittedName>
        <fullName evidence="7">PDZ domain containing 1</fullName>
    </submittedName>
</protein>
<dbReference type="GeneTree" id="ENSGT00950000182849"/>
<comment type="subcellular location">
    <subcellularLocation>
        <location evidence="1">Cell membrane</location>
    </subcellularLocation>
</comment>
<dbReference type="GO" id="GO:1905477">
    <property type="term" value="P:positive regulation of protein localization to membrane"/>
    <property type="evidence" value="ECO:0007669"/>
    <property type="project" value="Ensembl"/>
</dbReference>
<dbReference type="PROSITE" id="PS50106">
    <property type="entry name" value="PDZ"/>
    <property type="match status" value="4"/>
</dbReference>
<dbReference type="Bgee" id="ENSOANG00000009734">
    <property type="expression patterns" value="Expressed in adult mammalian kidney and 2 other cell types or tissues"/>
</dbReference>
<dbReference type="GO" id="GO:0030165">
    <property type="term" value="F:PDZ domain binding"/>
    <property type="evidence" value="ECO:0007669"/>
    <property type="project" value="Ensembl"/>
</dbReference>
<dbReference type="AlphaFoldDB" id="F6ZTZ0"/>
<dbReference type="OrthoDB" id="10009200at2759"/>
<dbReference type="SUPFAM" id="SSF50156">
    <property type="entry name" value="PDZ domain-like"/>
    <property type="match status" value="4"/>
</dbReference>
<dbReference type="Gene3D" id="2.30.42.10">
    <property type="match status" value="4"/>
</dbReference>
<feature type="region of interest" description="Disordered" evidence="5">
    <location>
        <begin position="447"/>
        <end position="499"/>
    </location>
</feature>
<dbReference type="CDD" id="cd06768">
    <property type="entry name" value="PDZ_NHERF-like"/>
    <property type="match status" value="4"/>
</dbReference>
<feature type="domain" description="PDZ" evidence="6">
    <location>
        <begin position="134"/>
        <end position="209"/>
    </location>
</feature>
<feature type="compositionally biased region" description="Low complexity" evidence="5">
    <location>
        <begin position="479"/>
        <end position="491"/>
    </location>
</feature>
<sequence length="499" mass="53096">MASAFRPRQCQLTKDDGQSYGFFLRIEQDTAGHLVRVVEPGSPAEQAGLRDGDRVLRVNGTFVDQDGHTRTVELIRSSGNTVTFLVLDGPSYEEAVRQGVALQELGPSQEPPCPVANGVAGAGGRRPRFCYLVKDGDSFGFSLKTVQGQKGVFMVDLTPQGVASRAGVRPNDRLIEVNGENVENDNHSQVVDKVRRAGSRVMFLLADKEADEQHGEQRRRPRRETASLGLLPHKPRLVDISKGSGGYGFYLRVQPGLGGQIIKDVDSGSPAEKAGLRNNDRLVAVNGESVEGLNHDSVVEKIKEGGDHTSLLVVDQETDSMYKLAQVSPFLYYRSVHDLPNGAAPGGQPDPTPAEEEVPGPQARLCRLVKGPGGYGFRLNSIIGQPGCFIKEVQRGSPAQLAGLRDEDVLFEVNGVDVQGEPYEQVVTRIQASGGGVTLLVGEKAAGGAPSRAGVPPADVPSCEPPDAPGPGTASPYLARARAASTASHASSDSEDTEL</sequence>
<dbReference type="GO" id="GO:0005903">
    <property type="term" value="C:brush border"/>
    <property type="evidence" value="ECO:0007669"/>
    <property type="project" value="Ensembl"/>
</dbReference>
<feature type="region of interest" description="Disordered" evidence="5">
    <location>
        <begin position="341"/>
        <end position="360"/>
    </location>
</feature>
<name>F6ZTZ0_ORNAN</name>
<feature type="domain" description="PDZ" evidence="6">
    <location>
        <begin position="365"/>
        <end position="445"/>
    </location>
</feature>
<dbReference type="Pfam" id="PF17820">
    <property type="entry name" value="PDZ_6"/>
    <property type="match status" value="1"/>
</dbReference>
<evidence type="ECO:0000256" key="2">
    <source>
        <dbReference type="ARBA" id="ARBA00022475"/>
    </source>
</evidence>
<keyword evidence="2" id="KW-1003">Cell membrane</keyword>
<evidence type="ECO:0000313" key="7">
    <source>
        <dbReference type="Ensembl" id="ENSOANP00000015445.3"/>
    </source>
</evidence>